<comment type="caution">
    <text evidence="1">The sequence shown here is derived from an EMBL/GenBank/DDBJ whole genome shotgun (WGS) entry which is preliminary data.</text>
</comment>
<name>A0ACC0L836_RHOML</name>
<protein>
    <submittedName>
        <fullName evidence="1">Uncharacterized protein</fullName>
    </submittedName>
</protein>
<evidence type="ECO:0000313" key="1">
    <source>
        <dbReference type="EMBL" id="KAI8524554.1"/>
    </source>
</evidence>
<proteinExistence type="predicted"/>
<accession>A0ACC0L836</accession>
<keyword evidence="2" id="KW-1185">Reference proteome</keyword>
<dbReference type="Proteomes" id="UP001062846">
    <property type="component" value="Chromosome 13"/>
</dbReference>
<dbReference type="EMBL" id="CM046400">
    <property type="protein sequence ID" value="KAI8524554.1"/>
    <property type="molecule type" value="Genomic_DNA"/>
</dbReference>
<organism evidence="1 2">
    <name type="scientific">Rhododendron molle</name>
    <name type="common">Chinese azalea</name>
    <name type="synonym">Azalea mollis</name>
    <dbReference type="NCBI Taxonomy" id="49168"/>
    <lineage>
        <taxon>Eukaryota</taxon>
        <taxon>Viridiplantae</taxon>
        <taxon>Streptophyta</taxon>
        <taxon>Embryophyta</taxon>
        <taxon>Tracheophyta</taxon>
        <taxon>Spermatophyta</taxon>
        <taxon>Magnoliopsida</taxon>
        <taxon>eudicotyledons</taxon>
        <taxon>Gunneridae</taxon>
        <taxon>Pentapetalae</taxon>
        <taxon>asterids</taxon>
        <taxon>Ericales</taxon>
        <taxon>Ericaceae</taxon>
        <taxon>Ericoideae</taxon>
        <taxon>Rhodoreae</taxon>
        <taxon>Rhododendron</taxon>
    </lineage>
</organism>
<evidence type="ECO:0000313" key="2">
    <source>
        <dbReference type="Proteomes" id="UP001062846"/>
    </source>
</evidence>
<reference evidence="1" key="1">
    <citation type="submission" date="2022-02" db="EMBL/GenBank/DDBJ databases">
        <title>Plant Genome Project.</title>
        <authorList>
            <person name="Zhang R.-G."/>
        </authorList>
    </citation>
    <scope>NUCLEOTIDE SEQUENCE</scope>
    <source>
        <strain evidence="1">AT1</strain>
    </source>
</reference>
<sequence length="128" mass="14506">MKSSKLWRERERERERERRTTAELATVDRLRDRVESGLWRLESRGGREGRIGRRSGRRSKRMRKCSEWGGAGSGWGGVGFGGGDENQRSSASISVGLGDPKYNIHNPKPDRQLVGFILANRTRPTVLL</sequence>
<gene>
    <name evidence="1" type="ORF">RHMOL_Rhmol13G0158400</name>
</gene>